<comment type="caution">
    <text evidence="2">The sequence shown here is derived from an EMBL/GenBank/DDBJ whole genome shotgun (WGS) entry which is preliminary data.</text>
</comment>
<name>A0AAV9ZU86_9AGAR</name>
<accession>A0AAV9ZU86</accession>
<evidence type="ECO:0000313" key="3">
    <source>
        <dbReference type="Proteomes" id="UP001362999"/>
    </source>
</evidence>
<organism evidence="2 3">
    <name type="scientific">Favolaschia claudopus</name>
    <dbReference type="NCBI Taxonomy" id="2862362"/>
    <lineage>
        <taxon>Eukaryota</taxon>
        <taxon>Fungi</taxon>
        <taxon>Dikarya</taxon>
        <taxon>Basidiomycota</taxon>
        <taxon>Agaricomycotina</taxon>
        <taxon>Agaricomycetes</taxon>
        <taxon>Agaricomycetidae</taxon>
        <taxon>Agaricales</taxon>
        <taxon>Marasmiineae</taxon>
        <taxon>Mycenaceae</taxon>
        <taxon>Favolaschia</taxon>
    </lineage>
</organism>
<evidence type="ECO:0000256" key="1">
    <source>
        <dbReference type="SAM" id="MobiDB-lite"/>
    </source>
</evidence>
<dbReference type="Proteomes" id="UP001362999">
    <property type="component" value="Unassembled WGS sequence"/>
</dbReference>
<keyword evidence="3" id="KW-1185">Reference proteome</keyword>
<proteinExistence type="predicted"/>
<dbReference type="AlphaFoldDB" id="A0AAV9ZU86"/>
<gene>
    <name evidence="2" type="ORF">R3P38DRAFT_2740561</name>
</gene>
<sequence length="217" mass="24080">MTGKASFRAGYERRRVSTPQQPHALKETPLSLPEIHWRPFLCLQPPPCSGSCQEAASLPASAPPRLSEEVPLSTSSLSSWDGFPDGRLRCHFTPQQVEDTLQLAVYWVGHRLPGKRGSPTAATPEKGKVSHFQCAGVVECESKVCITQIAPGADISRQVQSECTCGLKLRHRLCKFEWSIIRYRSGAIFESHHSHNHSRYTHLVSAPKSKAPQLQSF</sequence>
<feature type="region of interest" description="Disordered" evidence="1">
    <location>
        <begin position="1"/>
        <end position="23"/>
    </location>
</feature>
<protein>
    <submittedName>
        <fullName evidence="2">Uncharacterized protein</fullName>
    </submittedName>
</protein>
<evidence type="ECO:0000313" key="2">
    <source>
        <dbReference type="EMBL" id="KAK6992290.1"/>
    </source>
</evidence>
<reference evidence="2 3" key="1">
    <citation type="journal article" date="2024" name="J Genomics">
        <title>Draft genome sequencing and assembly of Favolaschia claudopus CIRM-BRFM 2984 isolated from oak limbs.</title>
        <authorList>
            <person name="Navarro D."/>
            <person name="Drula E."/>
            <person name="Chaduli D."/>
            <person name="Cazenave R."/>
            <person name="Ahrendt S."/>
            <person name="Wang J."/>
            <person name="Lipzen A."/>
            <person name="Daum C."/>
            <person name="Barry K."/>
            <person name="Grigoriev I.V."/>
            <person name="Favel A."/>
            <person name="Rosso M.N."/>
            <person name="Martin F."/>
        </authorList>
    </citation>
    <scope>NUCLEOTIDE SEQUENCE [LARGE SCALE GENOMIC DNA]</scope>
    <source>
        <strain evidence="2 3">CIRM-BRFM 2984</strain>
    </source>
</reference>
<dbReference type="EMBL" id="JAWWNJ010000111">
    <property type="protein sequence ID" value="KAK6992290.1"/>
    <property type="molecule type" value="Genomic_DNA"/>
</dbReference>
<feature type="non-terminal residue" evidence="2">
    <location>
        <position position="217"/>
    </location>
</feature>